<dbReference type="RefSeq" id="WP_335962174.1">
    <property type="nucleotide sequence ID" value="NZ_JAXBLX010000025.1"/>
</dbReference>
<organism evidence="2 3">
    <name type="scientific">Halalkalibacter kiskunsagensis</name>
    <dbReference type="NCBI Taxonomy" id="1548599"/>
    <lineage>
        <taxon>Bacteria</taxon>
        <taxon>Bacillati</taxon>
        <taxon>Bacillota</taxon>
        <taxon>Bacilli</taxon>
        <taxon>Bacillales</taxon>
        <taxon>Bacillaceae</taxon>
        <taxon>Halalkalibacter</taxon>
    </lineage>
</organism>
<keyword evidence="3" id="KW-1185">Reference proteome</keyword>
<evidence type="ECO:0000256" key="1">
    <source>
        <dbReference type="SAM" id="Phobius"/>
    </source>
</evidence>
<dbReference type="EMBL" id="JBHLUX010000008">
    <property type="protein sequence ID" value="MFC0469657.1"/>
    <property type="molecule type" value="Genomic_DNA"/>
</dbReference>
<protein>
    <submittedName>
        <fullName evidence="2">DUF1850 domain-containing protein</fullName>
    </submittedName>
</protein>
<comment type="caution">
    <text evidence="2">The sequence shown here is derived from an EMBL/GenBank/DDBJ whole genome shotgun (WGS) entry which is preliminary data.</text>
</comment>
<name>A0ABV6K8N5_9BACI</name>
<proteinExistence type="predicted"/>
<keyword evidence="1" id="KW-0472">Membrane</keyword>
<dbReference type="InterPro" id="IPR015001">
    <property type="entry name" value="DUF1850"/>
</dbReference>
<feature type="transmembrane region" description="Helical" evidence="1">
    <location>
        <begin position="12"/>
        <end position="33"/>
    </location>
</feature>
<dbReference type="Pfam" id="PF08905">
    <property type="entry name" value="DUF1850"/>
    <property type="match status" value="1"/>
</dbReference>
<dbReference type="Proteomes" id="UP001589838">
    <property type="component" value="Unassembled WGS sequence"/>
</dbReference>
<keyword evidence="1" id="KW-0812">Transmembrane</keyword>
<sequence length="167" mass="19794">MSNRNKKKYSKKALLISTAFLFLIITINIVIFWPSEKKEYFLQIYLPYADIVFFEEPVQPGATFYHEYFHSVELSPVREHFIIGENYQMIATESWSKSFGAGLPYETKDKLERIDGFFVIHEEREIEHLNLLPSDLYPHFFFYGEKTVDLSSELSGERIRIQVIKKH</sequence>
<evidence type="ECO:0000313" key="3">
    <source>
        <dbReference type="Proteomes" id="UP001589838"/>
    </source>
</evidence>
<evidence type="ECO:0000313" key="2">
    <source>
        <dbReference type="EMBL" id="MFC0469657.1"/>
    </source>
</evidence>
<accession>A0ABV6K8N5</accession>
<keyword evidence="1" id="KW-1133">Transmembrane helix</keyword>
<reference evidence="2 3" key="1">
    <citation type="submission" date="2024-09" db="EMBL/GenBank/DDBJ databases">
        <authorList>
            <person name="Sun Q."/>
            <person name="Mori K."/>
        </authorList>
    </citation>
    <scope>NUCLEOTIDE SEQUENCE [LARGE SCALE GENOMIC DNA]</scope>
    <source>
        <strain evidence="2 3">NCAIM B.02610</strain>
    </source>
</reference>
<gene>
    <name evidence="2" type="ORF">ACFFHM_03705</name>
</gene>